<accession>A0ABQ7VKM7</accession>
<sequence length="64" mass="7630">MSPLKLFWVDRLTPLDFAKTKNQGKCPTVYRVARDKLKMIYEAQDNLCKAQRCMKKYADQHRTH</sequence>
<name>A0ABQ7VKM7_SOLTU</name>
<proteinExistence type="predicted"/>
<evidence type="ECO:0000313" key="1">
    <source>
        <dbReference type="EMBL" id="KAH0769075.1"/>
    </source>
</evidence>
<organism evidence="1 2">
    <name type="scientific">Solanum tuberosum</name>
    <name type="common">Potato</name>
    <dbReference type="NCBI Taxonomy" id="4113"/>
    <lineage>
        <taxon>Eukaryota</taxon>
        <taxon>Viridiplantae</taxon>
        <taxon>Streptophyta</taxon>
        <taxon>Embryophyta</taxon>
        <taxon>Tracheophyta</taxon>
        <taxon>Spermatophyta</taxon>
        <taxon>Magnoliopsida</taxon>
        <taxon>eudicotyledons</taxon>
        <taxon>Gunneridae</taxon>
        <taxon>Pentapetalae</taxon>
        <taxon>asterids</taxon>
        <taxon>lamiids</taxon>
        <taxon>Solanales</taxon>
        <taxon>Solanaceae</taxon>
        <taxon>Solanoideae</taxon>
        <taxon>Solaneae</taxon>
        <taxon>Solanum</taxon>
    </lineage>
</organism>
<reference evidence="1 2" key="1">
    <citation type="journal article" date="2021" name="bioRxiv">
        <title>Chromosome-scale and haplotype-resolved genome assembly of a tetraploid potato cultivar.</title>
        <authorList>
            <person name="Sun H."/>
            <person name="Jiao W.-B."/>
            <person name="Krause K."/>
            <person name="Campoy J.A."/>
            <person name="Goel M."/>
            <person name="Folz-Donahue K."/>
            <person name="Kukat C."/>
            <person name="Huettel B."/>
            <person name="Schneeberger K."/>
        </authorList>
    </citation>
    <scope>NUCLEOTIDE SEQUENCE [LARGE SCALE GENOMIC DNA]</scope>
    <source>
        <strain evidence="1">SolTubOtavaFocal</strain>
        <tissue evidence="1">Leaves</tissue>
    </source>
</reference>
<gene>
    <name evidence="1" type="ORF">KY290_013056</name>
</gene>
<protein>
    <submittedName>
        <fullName evidence="1">Uncharacterized protein</fullName>
    </submittedName>
</protein>
<comment type="caution">
    <text evidence="1">The sequence shown here is derived from an EMBL/GenBank/DDBJ whole genome shotgun (WGS) entry which is preliminary data.</text>
</comment>
<dbReference type="Proteomes" id="UP000826656">
    <property type="component" value="Unassembled WGS sequence"/>
</dbReference>
<evidence type="ECO:0000313" key="2">
    <source>
        <dbReference type="Proteomes" id="UP000826656"/>
    </source>
</evidence>
<keyword evidence="2" id="KW-1185">Reference proteome</keyword>
<dbReference type="EMBL" id="JAIVGD010000011">
    <property type="protein sequence ID" value="KAH0769075.1"/>
    <property type="molecule type" value="Genomic_DNA"/>
</dbReference>